<gene>
    <name evidence="2" type="primary">RsCSP1</name>
</gene>
<feature type="chain" id="PRO_5006854878" evidence="1">
    <location>
        <begin position="32"/>
        <end position="143"/>
    </location>
</feature>
<protein>
    <submittedName>
        <fullName evidence="2">Putative chemosensory protein</fullName>
    </submittedName>
</protein>
<dbReference type="Pfam" id="PF03392">
    <property type="entry name" value="OS-D"/>
    <property type="match status" value="1"/>
</dbReference>
<evidence type="ECO:0000313" key="2">
    <source>
        <dbReference type="EMBL" id="BAU20278.1"/>
    </source>
</evidence>
<feature type="signal peptide" evidence="1">
    <location>
        <begin position="1"/>
        <end position="31"/>
    </location>
</feature>
<dbReference type="AlphaFoldDB" id="A0A0U5AMM1"/>
<dbReference type="Gene3D" id="1.10.2080.10">
    <property type="entry name" value="Insect odorant-binding protein A10/Ejaculatory bulb-specific protein 3"/>
    <property type="match status" value="1"/>
</dbReference>
<sequence length="143" mass="16438">MEVSLTSSVEIMKQFLVIVLVAAAALSLTEAARARRDDKYTTKYDNINLDEILASDRLVDNYYNCIMETGKCTPDGTELRAHIKDALESDCSKCSKIQKEGAEKVIKFLYNKKPDKFKQLQEKYDPENTYYTKYEQRLKETSA</sequence>
<dbReference type="PANTHER" id="PTHR11257">
    <property type="entry name" value="CHEMOSENSORY PROTEIN-RELATED"/>
    <property type="match status" value="1"/>
</dbReference>
<keyword evidence="1" id="KW-0732">Signal</keyword>
<reference evidence="2" key="1">
    <citation type="journal article" date="2016" name="PLoS ONE">
        <title>Caste-Specific and Sex-Specific Expression of Chemoreceptor Genes in a Termite.</title>
        <authorList>
            <person name="Mitaka Y."/>
            <person name="Kobayashi K."/>
            <person name="Mikheyev A."/>
            <person name="Tin M.M.Y."/>
            <person name="Watanabe Y."/>
            <person name="Matsuura K."/>
        </authorList>
    </citation>
    <scope>NUCLEOTIDE SEQUENCE</scope>
</reference>
<organism evidence="2">
    <name type="scientific">Reticulitermes speratus</name>
    <dbReference type="NCBI Taxonomy" id="60591"/>
    <lineage>
        <taxon>Eukaryota</taxon>
        <taxon>Metazoa</taxon>
        <taxon>Ecdysozoa</taxon>
        <taxon>Arthropoda</taxon>
        <taxon>Hexapoda</taxon>
        <taxon>Insecta</taxon>
        <taxon>Pterygota</taxon>
        <taxon>Neoptera</taxon>
        <taxon>Polyneoptera</taxon>
        <taxon>Dictyoptera</taxon>
        <taxon>Blattodea</taxon>
        <taxon>Blattoidea</taxon>
        <taxon>Termitoidae</taxon>
        <taxon>Rhinotermitidae</taxon>
        <taxon>Reticulitermes</taxon>
        <taxon>Frontotermes</taxon>
    </lineage>
</organism>
<name>A0A0U5AMM1_9NEOP</name>
<dbReference type="PANTHER" id="PTHR11257:SF12">
    <property type="entry name" value="EJACULATORY BULB-SPECIFIC PROTEIN 3-RELATED"/>
    <property type="match status" value="1"/>
</dbReference>
<dbReference type="SUPFAM" id="SSF100910">
    <property type="entry name" value="Chemosensory protein Csp2"/>
    <property type="match status" value="1"/>
</dbReference>
<dbReference type="EMBL" id="FX982952">
    <property type="protein sequence ID" value="BAU20278.1"/>
    <property type="molecule type" value="mRNA"/>
</dbReference>
<evidence type="ECO:0000256" key="1">
    <source>
        <dbReference type="SAM" id="SignalP"/>
    </source>
</evidence>
<dbReference type="InterPro" id="IPR036682">
    <property type="entry name" value="OS_D_A10/PebIII_sf"/>
</dbReference>
<proteinExistence type="evidence at transcript level"/>
<dbReference type="InterPro" id="IPR005055">
    <property type="entry name" value="A10/PebIII"/>
</dbReference>
<accession>A0A0U5AMM1</accession>